<keyword evidence="6" id="KW-0170">Cobalt</keyword>
<accession>A0ABT8RAY7</accession>
<dbReference type="Proteomes" id="UP001168528">
    <property type="component" value="Unassembled WGS sequence"/>
</dbReference>
<comment type="similarity">
    <text evidence="1">Belongs to the vitamin-B12 dependent methionine synthase family.</text>
</comment>
<organism evidence="9 10">
    <name type="scientific">Rhodocytophaga aerolata</name>
    <dbReference type="NCBI Taxonomy" id="455078"/>
    <lineage>
        <taxon>Bacteria</taxon>
        <taxon>Pseudomonadati</taxon>
        <taxon>Bacteroidota</taxon>
        <taxon>Cytophagia</taxon>
        <taxon>Cytophagales</taxon>
        <taxon>Rhodocytophagaceae</taxon>
        <taxon>Rhodocytophaga</taxon>
    </lineage>
</organism>
<dbReference type="RefSeq" id="WP_302039165.1">
    <property type="nucleotide sequence ID" value="NZ_JAUKPO010000011.1"/>
</dbReference>
<evidence type="ECO:0000313" key="9">
    <source>
        <dbReference type="EMBL" id="MDO1448363.1"/>
    </source>
</evidence>
<comment type="cofactor">
    <cofactor evidence="7">
        <name>Zn(2+)</name>
        <dbReference type="ChEBI" id="CHEBI:29105"/>
    </cofactor>
</comment>
<keyword evidence="7" id="KW-0862">Zinc</keyword>
<evidence type="ECO:0000256" key="2">
    <source>
        <dbReference type="ARBA" id="ARBA00022603"/>
    </source>
</evidence>
<reference evidence="9" key="1">
    <citation type="submission" date="2023-07" db="EMBL/GenBank/DDBJ databases">
        <title>The genome sequence of Rhodocytophaga aerolata KACC 12507.</title>
        <authorList>
            <person name="Zhang X."/>
        </authorList>
    </citation>
    <scope>NUCLEOTIDE SEQUENCE</scope>
    <source>
        <strain evidence="9">KACC 12507</strain>
    </source>
</reference>
<sequence>MQKIELELLKRILILDGAMGTLIQTYALQEQDFRGSLLKDHTVDVKGNNELLNLTRPEIIRDIHRQYLAAGADILCTNTFNGNRISQADYHTQHLVYEINYQGARLARQALESSAATRPCFVAGAMGPTSKLASLSPDVNNPAARAVSFDELVVTFTEQAQALLDGGVDIFLLETITDTLNAKAALFALMQLFDKIGKQFPIMVSGTITDASGRILSGQTLEAFLISISHAPLLSVGLNCALGAKELRPYIQELAKLSPFPVSTHPNAGLPNEFGEYDQSPEQIAILLEEFAQEGWVNLVGGCCGTTPAHIRAIAKAMKKYPPRSRFQLPSLSSAVNKRVNETNYSVSHKELQVNYNQVSKPTYTLKDMMDLISQVEDEPTYNQIKNHFDQQKKLYHPEQILLISAHLFGRFQYLQAEGKLAKMY</sequence>
<keyword evidence="4" id="KW-0949">S-adenosyl-L-methionine</keyword>
<dbReference type="SUPFAM" id="SSF82282">
    <property type="entry name" value="Homocysteine S-methyltransferase"/>
    <property type="match status" value="1"/>
</dbReference>
<feature type="domain" description="Hcy-binding" evidence="8">
    <location>
        <begin position="1"/>
        <end position="318"/>
    </location>
</feature>
<keyword evidence="2 7" id="KW-0489">Methyltransferase</keyword>
<dbReference type="Pfam" id="PF02574">
    <property type="entry name" value="S-methyl_trans"/>
    <property type="match status" value="1"/>
</dbReference>
<evidence type="ECO:0000256" key="3">
    <source>
        <dbReference type="ARBA" id="ARBA00022679"/>
    </source>
</evidence>
<evidence type="ECO:0000256" key="6">
    <source>
        <dbReference type="ARBA" id="ARBA00023285"/>
    </source>
</evidence>
<dbReference type="InterPro" id="IPR003726">
    <property type="entry name" value="HCY_dom"/>
</dbReference>
<dbReference type="EMBL" id="JAUKPO010000011">
    <property type="protein sequence ID" value="MDO1448363.1"/>
    <property type="molecule type" value="Genomic_DNA"/>
</dbReference>
<feature type="binding site" evidence="7">
    <location>
        <position position="240"/>
    </location>
    <ligand>
        <name>Zn(2+)</name>
        <dbReference type="ChEBI" id="CHEBI:29105"/>
    </ligand>
</feature>
<feature type="binding site" evidence="7">
    <location>
        <position position="304"/>
    </location>
    <ligand>
        <name>Zn(2+)</name>
        <dbReference type="ChEBI" id="CHEBI:29105"/>
    </ligand>
</feature>
<evidence type="ECO:0000256" key="5">
    <source>
        <dbReference type="ARBA" id="ARBA00022723"/>
    </source>
</evidence>
<dbReference type="PANTHER" id="PTHR45833">
    <property type="entry name" value="METHIONINE SYNTHASE"/>
    <property type="match status" value="1"/>
</dbReference>
<keyword evidence="10" id="KW-1185">Reference proteome</keyword>
<evidence type="ECO:0000256" key="4">
    <source>
        <dbReference type="ARBA" id="ARBA00022691"/>
    </source>
</evidence>
<evidence type="ECO:0000256" key="1">
    <source>
        <dbReference type="ARBA" id="ARBA00010398"/>
    </source>
</evidence>
<evidence type="ECO:0000256" key="7">
    <source>
        <dbReference type="PROSITE-ProRule" id="PRU00333"/>
    </source>
</evidence>
<dbReference type="InterPro" id="IPR050554">
    <property type="entry name" value="Met_Synthase/Corrinoid"/>
</dbReference>
<comment type="caution">
    <text evidence="9">The sequence shown here is derived from an EMBL/GenBank/DDBJ whole genome shotgun (WGS) entry which is preliminary data.</text>
</comment>
<protein>
    <submittedName>
        <fullName evidence="9">Homocysteine S-methyltransferase family protein</fullName>
    </submittedName>
</protein>
<feature type="binding site" evidence="7">
    <location>
        <position position="303"/>
    </location>
    <ligand>
        <name>Zn(2+)</name>
        <dbReference type="ChEBI" id="CHEBI:29105"/>
    </ligand>
</feature>
<keyword evidence="3 7" id="KW-0808">Transferase</keyword>
<dbReference type="Gene3D" id="3.20.20.330">
    <property type="entry name" value="Homocysteine-binding-like domain"/>
    <property type="match status" value="1"/>
</dbReference>
<evidence type="ECO:0000259" key="8">
    <source>
        <dbReference type="PROSITE" id="PS50970"/>
    </source>
</evidence>
<dbReference type="PROSITE" id="PS50970">
    <property type="entry name" value="HCY"/>
    <property type="match status" value="1"/>
</dbReference>
<dbReference type="InterPro" id="IPR036589">
    <property type="entry name" value="HCY_dom_sf"/>
</dbReference>
<gene>
    <name evidence="9" type="ORF">Q0590_18955</name>
</gene>
<evidence type="ECO:0000313" key="10">
    <source>
        <dbReference type="Proteomes" id="UP001168528"/>
    </source>
</evidence>
<dbReference type="PANTHER" id="PTHR45833:SF1">
    <property type="entry name" value="METHIONINE SYNTHASE"/>
    <property type="match status" value="1"/>
</dbReference>
<proteinExistence type="inferred from homology"/>
<keyword evidence="5 7" id="KW-0479">Metal-binding</keyword>
<name>A0ABT8RAY7_9BACT</name>